<reference evidence="12" key="2">
    <citation type="submission" date="2020-02" db="EMBL/GenBank/DDBJ databases">
        <title>Identification and distribution of gene clusters putatively required for synthesis of sphingolipid metabolism inhibitors in phylogenetically diverse species of the filamentous fungus Fusarium.</title>
        <authorList>
            <person name="Kim H.-S."/>
            <person name="Busman M."/>
            <person name="Brown D.W."/>
            <person name="Divon H."/>
            <person name="Uhlig S."/>
            <person name="Proctor R.H."/>
        </authorList>
    </citation>
    <scope>NUCLEOTIDE SEQUENCE</scope>
    <source>
        <strain evidence="12">NRRL 25174</strain>
    </source>
</reference>
<evidence type="ECO:0000256" key="3">
    <source>
        <dbReference type="ARBA" id="ARBA00007658"/>
    </source>
</evidence>
<feature type="active site" evidence="6">
    <location>
        <position position="969"/>
    </location>
</feature>
<dbReference type="Proteomes" id="UP000730481">
    <property type="component" value="Unassembled WGS sequence"/>
</dbReference>
<dbReference type="GO" id="GO:0005783">
    <property type="term" value="C:endoplasmic reticulum"/>
    <property type="evidence" value="ECO:0007669"/>
    <property type="project" value="TreeGrafter"/>
</dbReference>
<feature type="compositionally biased region" description="Polar residues" evidence="10">
    <location>
        <begin position="501"/>
        <end position="515"/>
    </location>
</feature>
<evidence type="ECO:0000256" key="7">
    <source>
        <dbReference type="PIRSR" id="PIRSR601382-2"/>
    </source>
</evidence>
<dbReference type="GO" id="GO:0005975">
    <property type="term" value="P:carbohydrate metabolic process"/>
    <property type="evidence" value="ECO:0007669"/>
    <property type="project" value="InterPro"/>
</dbReference>
<dbReference type="Pfam" id="PF01532">
    <property type="entry name" value="Glyco_hydro_47"/>
    <property type="match status" value="1"/>
</dbReference>
<keyword evidence="11" id="KW-0812">Transmembrane</keyword>
<proteinExistence type="inferred from homology"/>
<feature type="compositionally biased region" description="Basic and acidic residues" evidence="10">
    <location>
        <begin position="543"/>
        <end position="554"/>
    </location>
</feature>
<evidence type="ECO:0000256" key="9">
    <source>
        <dbReference type="RuleBase" id="RU361193"/>
    </source>
</evidence>
<evidence type="ECO:0000256" key="2">
    <source>
        <dbReference type="ARBA" id="ARBA00004922"/>
    </source>
</evidence>
<organism evidence="12 13">
    <name type="scientific">Fusarium beomiforme</name>
    <dbReference type="NCBI Taxonomy" id="44412"/>
    <lineage>
        <taxon>Eukaryota</taxon>
        <taxon>Fungi</taxon>
        <taxon>Dikarya</taxon>
        <taxon>Ascomycota</taxon>
        <taxon>Pezizomycotina</taxon>
        <taxon>Sordariomycetes</taxon>
        <taxon>Hypocreomycetidae</taxon>
        <taxon>Hypocreales</taxon>
        <taxon>Nectriaceae</taxon>
        <taxon>Fusarium</taxon>
        <taxon>Fusarium burgessii species complex</taxon>
    </lineage>
</organism>
<dbReference type="PANTHER" id="PTHR11742">
    <property type="entry name" value="MANNOSYL-OLIGOSACCHARIDE ALPHA-1,2-MANNOSIDASE-RELATED"/>
    <property type="match status" value="1"/>
</dbReference>
<evidence type="ECO:0000256" key="4">
    <source>
        <dbReference type="ARBA" id="ARBA00022801"/>
    </source>
</evidence>
<feature type="compositionally biased region" description="Basic and acidic residues" evidence="10">
    <location>
        <begin position="191"/>
        <end position="201"/>
    </location>
</feature>
<sequence>MPSQSRPILLDSITSLTLSNAMGRPYDDAKRSPLARPRFIARHSPNWFFKPTLIACHKPRLGEQRSVAMLPLRRRGRFYAVVAVVMVFLLYRFLQNSWSQSPHFETVKQPNQPASEPVQGSKEAFEPPIVPPPIQLPDSEQDSNAANKPKPAVPQDGPTLPEKVPEEVDTPTEEKPAIEKPISGGEVTSPNDKKEDPKKPAEQSAPQIPSVHFKDPPKQADNPDIPDVNVDGSKVHWTKPKENFPIPPESIRPVPTGTAPSINRIQFDFQPEDVQMSTTRLDRLKRVKAEIERAWTGYRKFAFPHDELQPASMKYRDTFCGWGATLIDSLDTLWIAGMKEEFDEAAKAVASVDFTYTDRNDIPVFETTIRYLGGLIAAYDVSGGSSGQYRILLDKAVELAEILMGVFDTPNRMPLLYYRWHEPYASQPHRASTVGIAELGTLSMEFTRLAQLTGTNKYYDAVDRITDALIEMQAAGTDIPGLFPERIDASGCNRTADTRTESLSQEAWEQVNSADLTREPEGFDPLKLGGDVASPAQLPQADSRWEDKLQRRDAPVGTDETSKANDQTPARPAAKQALPLAADGTSADWDCKPQGLVSSNPNYGHFHMGGAQDSAYEYFPKQYLLLNGLEPKYRPLYENTIDAINEWLLYRPMIKDEGWDVFFTGKLTTSSRGDSEWTKTYDMTHLACFVGGMYGLGGKIFGRDGDIDKAKKLTDGCVWAYQSTATGIMPEYAHLVACPALEKCSFSEESWYEDLDPNREWRDSEFRKWSDGEAQRKLAEGAAPAAGQQKEPVDSAKGSEPGKNPPKVVKRAGIPMPELDKSMEEDDSEFGSTLPDSLKQKIGLSKDGSEKTEAEKGGSGKPDNEKAKPAPVEPENKPAAVQGATERPVEPKPATVDSFDAVRNAEQVAASDVPLERPVTHEEYVKSRIQRERLPPGYTDIMNRNYILRQVSIMLCVYLPLLTQCFRPEAIESVWYMYRITGDTTWMDKGWKMFQATIAATRTEFANSAIEDVTAKENNLKDEMESFWISETLKYYYLLFSEPNIISLDEWVLNTEAHPFKRLT</sequence>
<dbReference type="GO" id="GO:0036503">
    <property type="term" value="P:ERAD pathway"/>
    <property type="evidence" value="ECO:0007669"/>
    <property type="project" value="UniProtKB-ARBA"/>
</dbReference>
<keyword evidence="5 8" id="KW-1015">Disulfide bond</keyword>
<dbReference type="GO" id="GO:0005509">
    <property type="term" value="F:calcium ion binding"/>
    <property type="evidence" value="ECO:0007669"/>
    <property type="project" value="InterPro"/>
</dbReference>
<feature type="transmembrane region" description="Helical" evidence="11">
    <location>
        <begin position="78"/>
        <end position="94"/>
    </location>
</feature>
<dbReference type="GO" id="GO:0004571">
    <property type="term" value="F:mannosyl-oligosaccharide 1,2-alpha-mannosidase activity"/>
    <property type="evidence" value="ECO:0007669"/>
    <property type="project" value="InterPro"/>
</dbReference>
<dbReference type="PRINTS" id="PR00747">
    <property type="entry name" value="GLYHDRLASE47"/>
</dbReference>
<comment type="caution">
    <text evidence="12">The sequence shown here is derived from an EMBL/GenBank/DDBJ whole genome shotgun (WGS) entry which is preliminary data.</text>
</comment>
<comment type="similarity">
    <text evidence="3 9">Belongs to the glycosyl hydrolase 47 family.</text>
</comment>
<evidence type="ECO:0000256" key="11">
    <source>
        <dbReference type="SAM" id="Phobius"/>
    </source>
</evidence>
<feature type="binding site" evidence="7">
    <location>
        <position position="1055"/>
    </location>
    <ligand>
        <name>Ca(2+)</name>
        <dbReference type="ChEBI" id="CHEBI:29108"/>
    </ligand>
</feature>
<evidence type="ECO:0000256" key="5">
    <source>
        <dbReference type="ARBA" id="ARBA00023157"/>
    </source>
</evidence>
<dbReference type="GO" id="GO:0016020">
    <property type="term" value="C:membrane"/>
    <property type="evidence" value="ECO:0007669"/>
    <property type="project" value="InterPro"/>
</dbReference>
<dbReference type="Gene3D" id="1.50.10.10">
    <property type="match status" value="3"/>
</dbReference>
<feature type="region of interest" description="Disordered" evidence="10">
    <location>
        <begin position="103"/>
        <end position="257"/>
    </location>
</feature>
<feature type="active site" description="Proton donor" evidence="6">
    <location>
        <position position="731"/>
    </location>
</feature>
<keyword evidence="4 9" id="KW-0378">Hydrolase</keyword>
<gene>
    <name evidence="12" type="ORF">FBEOM_7222</name>
</gene>
<dbReference type="PANTHER" id="PTHR11742:SF103">
    <property type="entry name" value="ENDOPLASMIC RETICULUM MANNOSIDASE MNL2-RELATED"/>
    <property type="match status" value="1"/>
</dbReference>
<evidence type="ECO:0000256" key="10">
    <source>
        <dbReference type="SAM" id="MobiDB-lite"/>
    </source>
</evidence>
<evidence type="ECO:0000256" key="6">
    <source>
        <dbReference type="PIRSR" id="PIRSR601382-1"/>
    </source>
</evidence>
<dbReference type="AlphaFoldDB" id="A0A9P5DVM5"/>
<keyword evidence="7" id="KW-0106">Calcium</keyword>
<feature type="compositionally biased region" description="Polar residues" evidence="10">
    <location>
        <begin position="103"/>
        <end position="114"/>
    </location>
</feature>
<keyword evidence="13" id="KW-1185">Reference proteome</keyword>
<evidence type="ECO:0000256" key="1">
    <source>
        <dbReference type="ARBA" id="ARBA00001913"/>
    </source>
</evidence>
<keyword evidence="9" id="KW-0326">Glycosidase</keyword>
<feature type="active site" description="Proton donor" evidence="6">
    <location>
        <position position="366"/>
    </location>
</feature>
<feature type="disulfide bond" evidence="8">
    <location>
        <begin position="688"/>
        <end position="717"/>
    </location>
</feature>
<comment type="cofactor">
    <cofactor evidence="1 7">
        <name>Ca(2+)</name>
        <dbReference type="ChEBI" id="CHEBI:29108"/>
    </cofactor>
</comment>
<comment type="pathway">
    <text evidence="2">Protein modification; protein glycosylation.</text>
</comment>
<keyword evidence="11" id="KW-0472">Membrane</keyword>
<protein>
    <recommendedName>
        <fullName evidence="9">alpha-1,2-Mannosidase</fullName>
        <ecNumber evidence="9">3.2.1.-</ecNumber>
    </recommendedName>
</protein>
<name>A0A9P5DVM5_9HYPO</name>
<dbReference type="EMBL" id="PVQB02000317">
    <property type="protein sequence ID" value="KAF4338891.1"/>
    <property type="molecule type" value="Genomic_DNA"/>
</dbReference>
<dbReference type="EC" id="3.2.1.-" evidence="9"/>
<dbReference type="SUPFAM" id="SSF48225">
    <property type="entry name" value="Seven-hairpin glycosidases"/>
    <property type="match status" value="1"/>
</dbReference>
<reference evidence="12" key="1">
    <citation type="journal article" date="2017" name="Mycologia">
        <title>Fusarium algeriense, sp. nov., a novel toxigenic crown rot pathogen of durum wheat from Algeria is nested in the Fusarium burgessii species complex.</title>
        <authorList>
            <person name="Laraba I."/>
            <person name="Keddad A."/>
            <person name="Boureghda H."/>
            <person name="Abdallah N."/>
            <person name="Vaughan M.M."/>
            <person name="Proctor R.H."/>
            <person name="Busman M."/>
            <person name="O'Donnell K."/>
        </authorList>
    </citation>
    <scope>NUCLEOTIDE SEQUENCE</scope>
    <source>
        <strain evidence="12">NRRL 25174</strain>
    </source>
</reference>
<evidence type="ECO:0000313" key="12">
    <source>
        <dbReference type="EMBL" id="KAF4338891.1"/>
    </source>
</evidence>
<keyword evidence="11" id="KW-1133">Transmembrane helix</keyword>
<accession>A0A9P5DVM5</accession>
<evidence type="ECO:0000256" key="8">
    <source>
        <dbReference type="PIRSR" id="PIRSR601382-3"/>
    </source>
</evidence>
<dbReference type="OrthoDB" id="8118055at2759"/>
<dbReference type="InterPro" id="IPR012341">
    <property type="entry name" value="6hp_glycosidase-like_sf"/>
</dbReference>
<dbReference type="InterPro" id="IPR001382">
    <property type="entry name" value="Glyco_hydro_47"/>
</dbReference>
<feature type="region of interest" description="Disordered" evidence="10">
    <location>
        <begin position="495"/>
        <end position="578"/>
    </location>
</feature>
<feature type="compositionally biased region" description="Basic and acidic residues" evidence="10">
    <location>
        <begin position="847"/>
        <end position="868"/>
    </location>
</feature>
<keyword evidence="7" id="KW-0479">Metal-binding</keyword>
<evidence type="ECO:0000313" key="13">
    <source>
        <dbReference type="Proteomes" id="UP000730481"/>
    </source>
</evidence>
<feature type="active site" evidence="6">
    <location>
        <position position="613"/>
    </location>
</feature>
<dbReference type="InterPro" id="IPR036026">
    <property type="entry name" value="Seven-hairpin_glycosidases"/>
</dbReference>
<feature type="region of interest" description="Disordered" evidence="10">
    <location>
        <begin position="777"/>
        <end position="893"/>
    </location>
</feature>
<dbReference type="InterPro" id="IPR050749">
    <property type="entry name" value="Glycosyl_Hydrolase_47"/>
</dbReference>